<accession>A0ABQ4T3S6</accession>
<name>A0ABQ4T3S6_9HYPH</name>
<reference evidence="1" key="2">
    <citation type="submission" date="2021-08" db="EMBL/GenBank/DDBJ databases">
        <authorList>
            <person name="Tani A."/>
            <person name="Ola A."/>
            <person name="Ogura Y."/>
            <person name="Katsura K."/>
            <person name="Hayashi T."/>
        </authorList>
    </citation>
    <scope>NUCLEOTIDE SEQUENCE</scope>
    <source>
        <strain evidence="1">LMG 23639</strain>
    </source>
</reference>
<sequence length="103" mass="11201">MGEIAPINVAMLTVDHLLRVIDAFRAKREVSDARVSAFLFNDGKRVRLLREGGDVGSRHLASALRWLSDNWPEGAEWPEGIDRPECASIRSASGEAVSLGVSA</sequence>
<comment type="caution">
    <text evidence="1">The sequence shown here is derived from an EMBL/GenBank/DDBJ whole genome shotgun (WGS) entry which is preliminary data.</text>
</comment>
<dbReference type="Proteomes" id="UP001055102">
    <property type="component" value="Unassembled WGS sequence"/>
</dbReference>
<gene>
    <name evidence="1" type="ORF">AOPFMNJM_4007</name>
</gene>
<protein>
    <submittedName>
        <fullName evidence="1">Uncharacterized protein</fullName>
    </submittedName>
</protein>
<proteinExistence type="predicted"/>
<evidence type="ECO:0000313" key="2">
    <source>
        <dbReference type="Proteomes" id="UP001055102"/>
    </source>
</evidence>
<reference evidence="1" key="1">
    <citation type="journal article" date="2021" name="Front. Microbiol.">
        <title>Comprehensive Comparative Genomics and Phenotyping of Methylobacterium Species.</title>
        <authorList>
            <person name="Alessa O."/>
            <person name="Ogura Y."/>
            <person name="Fujitani Y."/>
            <person name="Takami H."/>
            <person name="Hayashi T."/>
            <person name="Sahin N."/>
            <person name="Tani A."/>
        </authorList>
    </citation>
    <scope>NUCLEOTIDE SEQUENCE</scope>
    <source>
        <strain evidence="1">LMG 23639</strain>
    </source>
</reference>
<organism evidence="1 2">
    <name type="scientific">Methylobacterium jeotgali</name>
    <dbReference type="NCBI Taxonomy" id="381630"/>
    <lineage>
        <taxon>Bacteria</taxon>
        <taxon>Pseudomonadati</taxon>
        <taxon>Pseudomonadota</taxon>
        <taxon>Alphaproteobacteria</taxon>
        <taxon>Hyphomicrobiales</taxon>
        <taxon>Methylobacteriaceae</taxon>
        <taxon>Methylobacterium</taxon>
    </lineage>
</organism>
<evidence type="ECO:0000313" key="1">
    <source>
        <dbReference type="EMBL" id="GJE08664.1"/>
    </source>
</evidence>
<dbReference type="EMBL" id="BPQR01000084">
    <property type="protein sequence ID" value="GJE08664.1"/>
    <property type="molecule type" value="Genomic_DNA"/>
</dbReference>
<keyword evidence="2" id="KW-1185">Reference proteome</keyword>